<evidence type="ECO:0000313" key="3">
    <source>
        <dbReference type="RefSeq" id="XP_015606426.1"/>
    </source>
</evidence>
<dbReference type="Gene3D" id="1.10.287.1490">
    <property type="match status" value="1"/>
</dbReference>
<accession>A0AAJ7FST4</accession>
<feature type="coiled-coil region" evidence="1">
    <location>
        <begin position="139"/>
        <end position="264"/>
    </location>
</feature>
<dbReference type="AlphaFoldDB" id="A0AAJ7FST4"/>
<name>A0AAJ7FST4_CEPCN</name>
<dbReference type="KEGG" id="ccin:107273109"/>
<protein>
    <submittedName>
        <fullName evidence="3">Centromere protein F</fullName>
    </submittedName>
</protein>
<dbReference type="RefSeq" id="XP_015606426.1">
    <property type="nucleotide sequence ID" value="XM_015750940.2"/>
</dbReference>
<dbReference type="PANTHER" id="PTHR23313">
    <property type="entry name" value="TSEC1-RELATED"/>
    <property type="match status" value="1"/>
</dbReference>
<evidence type="ECO:0000313" key="2">
    <source>
        <dbReference type="Proteomes" id="UP000694920"/>
    </source>
</evidence>
<proteinExistence type="predicted"/>
<organism evidence="2 3">
    <name type="scientific">Cephus cinctus</name>
    <name type="common">Wheat stem sawfly</name>
    <dbReference type="NCBI Taxonomy" id="211228"/>
    <lineage>
        <taxon>Eukaryota</taxon>
        <taxon>Metazoa</taxon>
        <taxon>Ecdysozoa</taxon>
        <taxon>Arthropoda</taxon>
        <taxon>Hexapoda</taxon>
        <taxon>Insecta</taxon>
        <taxon>Pterygota</taxon>
        <taxon>Neoptera</taxon>
        <taxon>Endopterygota</taxon>
        <taxon>Hymenoptera</taxon>
        <taxon>Cephoidea</taxon>
        <taxon>Cephidae</taxon>
        <taxon>Cephus</taxon>
    </lineage>
</organism>
<keyword evidence="2" id="KW-1185">Reference proteome</keyword>
<dbReference type="PANTHER" id="PTHR23313:SF0">
    <property type="entry name" value="TESTIS-EXPRESSED PROTEIN 9"/>
    <property type="match status" value="1"/>
</dbReference>
<sequence length="323" mass="37562">MSDNLLTKEKEFYRLNKELDQKSTELMHKVDSVINVHSNSALTNFVSKLSYFSPCTLSESSYKVTEVFSTENNAKQFTNVPYKKISMSHILNQITPADQTVEMKDFSINNITLANGNNTTNAPIVEFLKATIGMLYNELQATQIEYKKQSNYCQKLEAENKKLENEKSVLHGQLNTFKNNIKKLENINKGLNSKIEMKYNETLNLKRQISGLKKEIKTLNLQSNSYDIRLNRLLENNEKLQNALKFNRLEEKDLRDQVRQLQEDKRIVVKSLEKQRSELVQAFNKQTLLVDNLKKQKVYLTANKLTQFAEDNFSQLLNWKSET</sequence>
<dbReference type="Proteomes" id="UP000694920">
    <property type="component" value="Unplaced"/>
</dbReference>
<dbReference type="GeneID" id="107273109"/>
<gene>
    <name evidence="3" type="primary">LOC107273109</name>
</gene>
<keyword evidence="1" id="KW-0175">Coiled coil</keyword>
<reference evidence="3" key="1">
    <citation type="submission" date="2025-08" db="UniProtKB">
        <authorList>
            <consortium name="RefSeq"/>
        </authorList>
    </citation>
    <scope>IDENTIFICATION</scope>
</reference>
<evidence type="ECO:0000256" key="1">
    <source>
        <dbReference type="SAM" id="Coils"/>
    </source>
</evidence>